<dbReference type="InterPro" id="IPR014997">
    <property type="entry name" value="DUF1847"/>
</dbReference>
<sequence length="68" mass="7491">EGCDFNIAMGLCVGHDSLFLKHAEALTTVFAVKDRLLGHNPLAALYQSRQYYRRLRTRGGIPGEVGEG</sequence>
<dbReference type="AlphaFoldDB" id="X0VGT0"/>
<protein>
    <recommendedName>
        <fullName evidence="2">Metal-binding protein</fullName>
    </recommendedName>
</protein>
<gene>
    <name evidence="1" type="ORF">S01H1_43257</name>
</gene>
<organism evidence="1">
    <name type="scientific">marine sediment metagenome</name>
    <dbReference type="NCBI Taxonomy" id="412755"/>
    <lineage>
        <taxon>unclassified sequences</taxon>
        <taxon>metagenomes</taxon>
        <taxon>ecological metagenomes</taxon>
    </lineage>
</organism>
<evidence type="ECO:0000313" key="1">
    <source>
        <dbReference type="EMBL" id="GAF99755.1"/>
    </source>
</evidence>
<feature type="non-terminal residue" evidence="1">
    <location>
        <position position="1"/>
    </location>
</feature>
<accession>X0VGT0</accession>
<dbReference type="EMBL" id="BARS01027552">
    <property type="protein sequence ID" value="GAF99755.1"/>
    <property type="molecule type" value="Genomic_DNA"/>
</dbReference>
<dbReference type="Pfam" id="PF08901">
    <property type="entry name" value="DUF1847"/>
    <property type="match status" value="1"/>
</dbReference>
<reference evidence="1" key="1">
    <citation type="journal article" date="2014" name="Front. Microbiol.">
        <title>High frequency of phylogenetically diverse reductive dehalogenase-homologous genes in deep subseafloor sedimentary metagenomes.</title>
        <authorList>
            <person name="Kawai M."/>
            <person name="Futagami T."/>
            <person name="Toyoda A."/>
            <person name="Takaki Y."/>
            <person name="Nishi S."/>
            <person name="Hori S."/>
            <person name="Arai W."/>
            <person name="Tsubouchi T."/>
            <person name="Morono Y."/>
            <person name="Uchiyama I."/>
            <person name="Ito T."/>
            <person name="Fujiyama A."/>
            <person name="Inagaki F."/>
            <person name="Takami H."/>
        </authorList>
    </citation>
    <scope>NUCLEOTIDE SEQUENCE</scope>
    <source>
        <strain evidence="1">Expedition CK06-06</strain>
    </source>
</reference>
<evidence type="ECO:0008006" key="2">
    <source>
        <dbReference type="Google" id="ProtNLM"/>
    </source>
</evidence>
<comment type="caution">
    <text evidence="1">The sequence shown here is derived from an EMBL/GenBank/DDBJ whole genome shotgun (WGS) entry which is preliminary data.</text>
</comment>
<proteinExistence type="predicted"/>
<name>X0VGT0_9ZZZZ</name>